<dbReference type="GO" id="GO:0008033">
    <property type="term" value="P:tRNA processing"/>
    <property type="evidence" value="ECO:0007669"/>
    <property type="project" value="UniProtKB-KW"/>
</dbReference>
<keyword evidence="1" id="KW-0819">tRNA processing</keyword>
<name>A0A0F9I4J7_9ZZZZ</name>
<evidence type="ECO:0000256" key="1">
    <source>
        <dbReference type="ARBA" id="ARBA00022694"/>
    </source>
</evidence>
<proteinExistence type="predicted"/>
<protein>
    <submittedName>
        <fullName evidence="2">Uncharacterized protein</fullName>
    </submittedName>
</protein>
<organism evidence="2">
    <name type="scientific">marine sediment metagenome</name>
    <dbReference type="NCBI Taxonomy" id="412755"/>
    <lineage>
        <taxon>unclassified sequences</taxon>
        <taxon>metagenomes</taxon>
        <taxon>ecological metagenomes</taxon>
    </lineage>
</organism>
<comment type="caution">
    <text evidence="2">The sequence shown here is derived from an EMBL/GenBank/DDBJ whole genome shotgun (WGS) entry which is preliminary data.</text>
</comment>
<evidence type="ECO:0000313" key="2">
    <source>
        <dbReference type="EMBL" id="KKM22487.1"/>
    </source>
</evidence>
<dbReference type="AlphaFoldDB" id="A0A0F9I4J7"/>
<accession>A0A0F9I4J7</accession>
<dbReference type="Gene3D" id="3.20.20.140">
    <property type="entry name" value="Metal-dependent hydrolases"/>
    <property type="match status" value="1"/>
</dbReference>
<dbReference type="InterPro" id="IPR016195">
    <property type="entry name" value="Pol/histidinol_Pase-like"/>
</dbReference>
<reference evidence="2" key="1">
    <citation type="journal article" date="2015" name="Nature">
        <title>Complex archaea that bridge the gap between prokaryotes and eukaryotes.</title>
        <authorList>
            <person name="Spang A."/>
            <person name="Saw J.H."/>
            <person name="Jorgensen S.L."/>
            <person name="Zaremba-Niedzwiedzka K."/>
            <person name="Martijn J."/>
            <person name="Lind A.E."/>
            <person name="van Eijk R."/>
            <person name="Schleper C."/>
            <person name="Guy L."/>
            <person name="Ettema T.J."/>
        </authorList>
    </citation>
    <scope>NUCLEOTIDE SEQUENCE</scope>
</reference>
<dbReference type="Pfam" id="PF01876">
    <property type="entry name" value="RNase_P_p30"/>
    <property type="match status" value="1"/>
</dbReference>
<dbReference type="InterPro" id="IPR002738">
    <property type="entry name" value="RNase_P_p30"/>
</dbReference>
<dbReference type="SUPFAM" id="SSF89550">
    <property type="entry name" value="PHP domain-like"/>
    <property type="match status" value="1"/>
</dbReference>
<gene>
    <name evidence="2" type="ORF">LCGC14_1624870</name>
</gene>
<dbReference type="EMBL" id="LAZR01013323">
    <property type="protein sequence ID" value="KKM22487.1"/>
    <property type="molecule type" value="Genomic_DNA"/>
</dbReference>
<sequence>MIFRSSFEVFIQLSYFESRLPVKLEDIKNVQNRLEFCEKLGIRNVILEYNGNSKIIPLNFKKKIEKELHINLFYRSNLRTDDFEEFKTRLKKFNKVSDIISVESVNKDVQLYAAKDSRVDIVSFSDKRIIKSISPGVISLTKQNNSFIEFSLAPIMESNKVLQSKNFRNLYRFINLARKLKANYIISGNFINLFDLRHPRALISVCHTLLGIPFDSLKKAFITNPKIMVRKARERKFEEVENGVKIIKEVVENS</sequence>